<dbReference type="GO" id="GO:0004860">
    <property type="term" value="F:protein kinase inhibitor activity"/>
    <property type="evidence" value="ECO:0007669"/>
    <property type="project" value="UniProtKB-KW"/>
</dbReference>
<sequence length="175" mass="18379">MAAVLGTVSGWASGQQGTTPAVLHVSSLSFADGQTMPQKLTCDGADQSPSLQWLTPPAGTQSYVIVMHDPDAPVDFTHWLAYNIPGMTYALPEGASTPSQRLDHAVEGINSFGRIGYGGPCPPTGKPHHYVFRVYALDVNPGLPAGQGTDQVMAAIKGHVLAEGEITGMYERGGM</sequence>
<accession>A0ABX7H115</accession>
<dbReference type="Proteomes" id="UP000663181">
    <property type="component" value="Chromosome"/>
</dbReference>
<protein>
    <submittedName>
        <fullName evidence="1">YbhB/YbcL family Raf kinase inhibitor-like protein</fullName>
    </submittedName>
</protein>
<dbReference type="NCBIfam" id="TIGR00481">
    <property type="entry name" value="YbhB/YbcL family Raf kinase inhibitor-like protein"/>
    <property type="match status" value="1"/>
</dbReference>
<evidence type="ECO:0000313" key="1">
    <source>
        <dbReference type="EMBL" id="QRN55891.1"/>
    </source>
</evidence>
<dbReference type="Gene3D" id="3.90.280.10">
    <property type="entry name" value="PEBP-like"/>
    <property type="match status" value="1"/>
</dbReference>
<gene>
    <name evidence="1" type="ORF">ISN74_11430</name>
</gene>
<keyword evidence="1" id="KW-0649">Protein kinase inhibitor</keyword>
<dbReference type="CDD" id="cd00865">
    <property type="entry name" value="PEBP_bact_arch"/>
    <property type="match status" value="1"/>
</dbReference>
<name>A0ABX7H115_9GAMM</name>
<proteinExistence type="predicted"/>
<evidence type="ECO:0000313" key="2">
    <source>
        <dbReference type="Proteomes" id="UP000663181"/>
    </source>
</evidence>
<organism evidence="1 2">
    <name type="scientific">Dyella caseinilytica</name>
    <dbReference type="NCBI Taxonomy" id="1849581"/>
    <lineage>
        <taxon>Bacteria</taxon>
        <taxon>Pseudomonadati</taxon>
        <taxon>Pseudomonadota</taxon>
        <taxon>Gammaproteobacteria</taxon>
        <taxon>Lysobacterales</taxon>
        <taxon>Rhodanobacteraceae</taxon>
        <taxon>Dyella</taxon>
    </lineage>
</organism>
<dbReference type="Pfam" id="PF01161">
    <property type="entry name" value="PBP"/>
    <property type="match status" value="1"/>
</dbReference>
<reference evidence="1 2" key="1">
    <citation type="submission" date="2020-10" db="EMBL/GenBank/DDBJ databases">
        <title>Phylogeny of dyella-like bacteria.</title>
        <authorList>
            <person name="Fu J."/>
        </authorList>
    </citation>
    <scope>NUCLEOTIDE SEQUENCE [LARGE SCALE GENOMIC DNA]</scope>
    <source>
        <strain evidence="1 2">DHOB09</strain>
    </source>
</reference>
<keyword evidence="2" id="KW-1185">Reference proteome</keyword>
<dbReference type="EMBL" id="CP064030">
    <property type="protein sequence ID" value="QRN55891.1"/>
    <property type="molecule type" value="Genomic_DNA"/>
</dbReference>
<dbReference type="InterPro" id="IPR008914">
    <property type="entry name" value="PEBP"/>
</dbReference>
<dbReference type="PANTHER" id="PTHR30289:SF1">
    <property type="entry name" value="PEBP (PHOSPHATIDYLETHANOLAMINE-BINDING PROTEIN) FAMILY PROTEIN"/>
    <property type="match status" value="1"/>
</dbReference>
<dbReference type="InterPro" id="IPR036610">
    <property type="entry name" value="PEBP-like_sf"/>
</dbReference>
<dbReference type="SUPFAM" id="SSF49777">
    <property type="entry name" value="PEBP-like"/>
    <property type="match status" value="1"/>
</dbReference>
<dbReference type="PANTHER" id="PTHR30289">
    <property type="entry name" value="UNCHARACTERIZED PROTEIN YBCL-RELATED"/>
    <property type="match status" value="1"/>
</dbReference>
<dbReference type="InterPro" id="IPR005247">
    <property type="entry name" value="YbhB_YbcL/LppC-like"/>
</dbReference>